<name>A0A0B6YSC6_9EUPU</name>
<protein>
    <submittedName>
        <fullName evidence="2">Uncharacterized protein</fullName>
    </submittedName>
</protein>
<accession>A0A0B6YSC6</accession>
<sequence>FPLARGIGVSSLLITLIRSSYSSTPVVWSLYYLYSSMMGSLAGAKSTSGGVVAGADVININQTSNITAFYHR</sequence>
<dbReference type="SUPFAM" id="SSF161070">
    <property type="entry name" value="SNF-like"/>
    <property type="match status" value="1"/>
</dbReference>
<dbReference type="EMBL" id="HACG01011821">
    <property type="protein sequence ID" value="CEK58686.1"/>
    <property type="molecule type" value="Transcribed_RNA"/>
</dbReference>
<feature type="non-terminal residue" evidence="2">
    <location>
        <position position="72"/>
    </location>
</feature>
<organism evidence="2">
    <name type="scientific">Arion vulgaris</name>
    <dbReference type="NCBI Taxonomy" id="1028688"/>
    <lineage>
        <taxon>Eukaryota</taxon>
        <taxon>Metazoa</taxon>
        <taxon>Spiralia</taxon>
        <taxon>Lophotrochozoa</taxon>
        <taxon>Mollusca</taxon>
        <taxon>Gastropoda</taxon>
        <taxon>Heterobranchia</taxon>
        <taxon>Euthyneura</taxon>
        <taxon>Panpulmonata</taxon>
        <taxon>Eupulmonata</taxon>
        <taxon>Stylommatophora</taxon>
        <taxon>Helicina</taxon>
        <taxon>Arionoidea</taxon>
        <taxon>Arionidae</taxon>
        <taxon>Arion</taxon>
    </lineage>
</organism>
<dbReference type="InterPro" id="IPR037272">
    <property type="entry name" value="SNS_sf"/>
</dbReference>
<evidence type="ECO:0000256" key="1">
    <source>
        <dbReference type="SAM" id="SignalP"/>
    </source>
</evidence>
<proteinExistence type="predicted"/>
<evidence type="ECO:0000313" key="2">
    <source>
        <dbReference type="EMBL" id="CEK58686.1"/>
    </source>
</evidence>
<feature type="signal peptide" evidence="1">
    <location>
        <begin position="1"/>
        <end position="22"/>
    </location>
</feature>
<feature type="non-terminal residue" evidence="2">
    <location>
        <position position="1"/>
    </location>
</feature>
<dbReference type="AlphaFoldDB" id="A0A0B6YSC6"/>
<keyword evidence="1" id="KW-0732">Signal</keyword>
<reference evidence="2" key="1">
    <citation type="submission" date="2014-12" db="EMBL/GenBank/DDBJ databases">
        <title>Insight into the proteome of Arion vulgaris.</title>
        <authorList>
            <person name="Aradska J."/>
            <person name="Bulat T."/>
            <person name="Smidak R."/>
            <person name="Sarate P."/>
            <person name="Gangsoo J."/>
            <person name="Sialana F."/>
            <person name="Bilban M."/>
            <person name="Lubec G."/>
        </authorList>
    </citation>
    <scope>NUCLEOTIDE SEQUENCE</scope>
    <source>
        <tissue evidence="2">Skin</tissue>
    </source>
</reference>
<feature type="chain" id="PRO_5002123566" evidence="1">
    <location>
        <begin position="23"/>
        <end position="72"/>
    </location>
</feature>
<gene>
    <name evidence="2" type="primary">ORF33887</name>
</gene>